<dbReference type="VEuPathDB" id="FungiDB:SCHCODRAFT_02489893"/>
<feature type="transmembrane region" description="Helical" evidence="10">
    <location>
        <begin position="577"/>
        <end position="595"/>
    </location>
</feature>
<keyword evidence="3" id="KW-0813">Transport</keyword>
<feature type="transmembrane region" description="Helical" evidence="10">
    <location>
        <begin position="158"/>
        <end position="176"/>
    </location>
</feature>
<keyword evidence="8 10" id="KW-0472">Membrane</keyword>
<dbReference type="PROSITE" id="PS50850">
    <property type="entry name" value="MFS"/>
    <property type="match status" value="1"/>
</dbReference>
<feature type="transmembrane region" description="Helical" evidence="10">
    <location>
        <begin position="91"/>
        <end position="108"/>
    </location>
</feature>
<dbReference type="FunFam" id="1.20.1250.20:FF:000284">
    <property type="entry name" value="Siderophore iron transporter mirB"/>
    <property type="match status" value="1"/>
</dbReference>
<dbReference type="Pfam" id="PF07690">
    <property type="entry name" value="MFS_1"/>
    <property type="match status" value="1"/>
</dbReference>
<evidence type="ECO:0000313" key="13">
    <source>
        <dbReference type="Proteomes" id="UP000007431"/>
    </source>
</evidence>
<dbReference type="InterPro" id="IPR036259">
    <property type="entry name" value="MFS_trans_sf"/>
</dbReference>
<evidence type="ECO:0000256" key="3">
    <source>
        <dbReference type="ARBA" id="ARBA00022448"/>
    </source>
</evidence>
<sequence>MRSNLLSLVRRAPASVVEPTTQDQVVGVDPSADDVKSEKDLESSNEPAHPPSLPHSDEPQAHGLDGLTDANAQPGVKQAAAITQVWSKTSLIIVYIFMFGLYMVNAFQSSITSNLSAFVTSDFQSHSLLPVIAIVSNVMSAATYMVVAKVLNLWDRSVGLAVMTMFATLGLILSATCKDIGTYCASQVFYGIGFSGMIFCVDVITADTSSLKSRGLAYAFTSSPYIITAYAGSKASEHFAETNWRWGFGIFAIVLPFVAMPLLATLQYNKHKAAKSGLVVERESSGRTLMQSILYYTVEFDILGIFLIAGGLVLFLLPFSIIEQYGDSWRSPGFIAMVIIGFFTLVAFGFVEKYVAPKPFIPWELLTNRTVLGACLIDFTYQISYYCWDDYYSSFLMIVFDTSVAEAGYIASIFDVVNGVWLIGVGLLIRRTGRFRWLLMWSVPLFMLFQGLMIYFRRPGMSIGYIVMCQVFMAIGGGAIIICEQVAVLAASTQNNNAAMLALLGLFGYVGGAVGSAVSGAIWTNTLPGALQKYLPEDALADWENIYNDIDVQLSYPVGDPVRTAIQAAYGDAQSRMLIAGTSIMALALGFVFLIKNIKLSDLEQVKGVLF</sequence>
<dbReference type="PANTHER" id="PTHR23501">
    <property type="entry name" value="MAJOR FACILITATOR SUPERFAMILY"/>
    <property type="match status" value="1"/>
</dbReference>
<comment type="similarity">
    <text evidence="2">Belongs to the major facilitator superfamily.</text>
</comment>
<gene>
    <name evidence="12" type="ORF">SCHCODRAFT_13700</name>
</gene>
<evidence type="ECO:0000256" key="7">
    <source>
        <dbReference type="ARBA" id="ARBA00023004"/>
    </source>
</evidence>
<evidence type="ECO:0000256" key="9">
    <source>
        <dbReference type="SAM" id="MobiDB-lite"/>
    </source>
</evidence>
<keyword evidence="5 10" id="KW-0812">Transmembrane</keyword>
<accession>D8PS98</accession>
<keyword evidence="4" id="KW-0406">Ion transport</keyword>
<dbReference type="GO" id="GO:0005886">
    <property type="term" value="C:plasma membrane"/>
    <property type="evidence" value="ECO:0007669"/>
    <property type="project" value="TreeGrafter"/>
</dbReference>
<dbReference type="GO" id="GO:0010106">
    <property type="term" value="P:cellular response to iron ion starvation"/>
    <property type="evidence" value="ECO:0007669"/>
    <property type="project" value="UniProtKB-ARBA"/>
</dbReference>
<dbReference type="InterPro" id="IPR011701">
    <property type="entry name" value="MFS"/>
</dbReference>
<keyword evidence="7" id="KW-0408">Iron</keyword>
<reference evidence="12 13" key="1">
    <citation type="journal article" date="2010" name="Nat. Biotechnol.">
        <title>Genome sequence of the model mushroom Schizophyllum commune.</title>
        <authorList>
            <person name="Ohm R.A."/>
            <person name="de Jong J.F."/>
            <person name="Lugones L.G."/>
            <person name="Aerts A."/>
            <person name="Kothe E."/>
            <person name="Stajich J.E."/>
            <person name="de Vries R.P."/>
            <person name="Record E."/>
            <person name="Levasseur A."/>
            <person name="Baker S.E."/>
            <person name="Bartholomew K.A."/>
            <person name="Coutinho P.M."/>
            <person name="Erdmann S."/>
            <person name="Fowler T.J."/>
            <person name="Gathman A.C."/>
            <person name="Lombard V."/>
            <person name="Henrissat B."/>
            <person name="Knabe N."/>
            <person name="Kuees U."/>
            <person name="Lilly W.W."/>
            <person name="Lindquist E."/>
            <person name="Lucas S."/>
            <person name="Magnuson J.K."/>
            <person name="Piumi F."/>
            <person name="Raudaskoski M."/>
            <person name="Salamov A."/>
            <person name="Schmutz J."/>
            <person name="Schwarze F.W.M.R."/>
            <person name="vanKuyk P.A."/>
            <person name="Horton J.S."/>
            <person name="Grigoriev I.V."/>
            <person name="Woesten H.A.B."/>
        </authorList>
    </citation>
    <scope>NUCLEOTIDE SEQUENCE [LARGE SCALE GENOMIC DNA]</scope>
    <source>
        <strain evidence="13">H4-8 / FGSC 9210</strain>
    </source>
</reference>
<protein>
    <recommendedName>
        <fullName evidence="11">Major facilitator superfamily (MFS) profile domain-containing protein</fullName>
    </recommendedName>
</protein>
<dbReference type="eggNOG" id="KOG0254">
    <property type="taxonomic scope" value="Eukaryota"/>
</dbReference>
<evidence type="ECO:0000256" key="4">
    <source>
        <dbReference type="ARBA" id="ARBA00022496"/>
    </source>
</evidence>
<dbReference type="PANTHER" id="PTHR23501:SF55">
    <property type="entry name" value="SIDEROPHORE IRON TRANSPORTER, PUTATIVE (AFU_ORTHOLOGUE AFUA_3G03440)-RELATED"/>
    <property type="match status" value="1"/>
</dbReference>
<dbReference type="OrthoDB" id="2241241at2759"/>
<dbReference type="Proteomes" id="UP000007431">
    <property type="component" value="Unassembled WGS sequence"/>
</dbReference>
<name>D8PS98_SCHCM</name>
<keyword evidence="4" id="KW-0410">Iron transport</keyword>
<dbReference type="GO" id="GO:0022857">
    <property type="term" value="F:transmembrane transporter activity"/>
    <property type="evidence" value="ECO:0007669"/>
    <property type="project" value="InterPro"/>
</dbReference>
<dbReference type="KEGG" id="scm:SCHCO_02489893"/>
<evidence type="ECO:0000313" key="12">
    <source>
        <dbReference type="EMBL" id="EFJ02577.1"/>
    </source>
</evidence>
<feature type="transmembrane region" description="Helical" evidence="10">
    <location>
        <begin position="188"/>
        <end position="204"/>
    </location>
</feature>
<feature type="transmembrane region" description="Helical" evidence="10">
    <location>
        <begin position="462"/>
        <end position="489"/>
    </location>
</feature>
<dbReference type="OMA" id="WTHTLPG"/>
<feature type="domain" description="Major facilitator superfamily (MFS) profile" evidence="11">
    <location>
        <begin position="94"/>
        <end position="598"/>
    </location>
</feature>
<proteinExistence type="inferred from homology"/>
<evidence type="ECO:0000256" key="1">
    <source>
        <dbReference type="ARBA" id="ARBA00004141"/>
    </source>
</evidence>
<dbReference type="EMBL" id="GL377302">
    <property type="protein sequence ID" value="EFJ02577.1"/>
    <property type="molecule type" value="Genomic_DNA"/>
</dbReference>
<feature type="transmembrane region" description="Helical" evidence="10">
    <location>
        <begin position="333"/>
        <end position="351"/>
    </location>
</feature>
<feature type="transmembrane region" description="Helical" evidence="10">
    <location>
        <begin position="128"/>
        <end position="151"/>
    </location>
</feature>
<feature type="transmembrane region" description="Helical" evidence="10">
    <location>
        <begin position="216"/>
        <end position="232"/>
    </location>
</feature>
<organism evidence="13">
    <name type="scientific">Schizophyllum commune (strain H4-8 / FGSC 9210)</name>
    <name type="common">Split gill fungus</name>
    <dbReference type="NCBI Taxonomy" id="578458"/>
    <lineage>
        <taxon>Eukaryota</taxon>
        <taxon>Fungi</taxon>
        <taxon>Dikarya</taxon>
        <taxon>Basidiomycota</taxon>
        <taxon>Agaricomycotina</taxon>
        <taxon>Agaricomycetes</taxon>
        <taxon>Agaricomycetidae</taxon>
        <taxon>Agaricales</taxon>
        <taxon>Schizophyllaceae</taxon>
        <taxon>Schizophyllum</taxon>
    </lineage>
</organism>
<evidence type="ECO:0000256" key="6">
    <source>
        <dbReference type="ARBA" id="ARBA00022989"/>
    </source>
</evidence>
<dbReference type="HOGENOM" id="CLU_012970_1_0_1"/>
<evidence type="ECO:0000256" key="8">
    <source>
        <dbReference type="ARBA" id="ARBA00023136"/>
    </source>
</evidence>
<dbReference type="GeneID" id="9585111"/>
<feature type="compositionally biased region" description="Basic and acidic residues" evidence="9">
    <location>
        <begin position="33"/>
        <end position="42"/>
    </location>
</feature>
<dbReference type="FunCoup" id="D8PS98">
    <property type="interactions" value="7"/>
</dbReference>
<feature type="transmembrane region" description="Helical" evidence="10">
    <location>
        <begin position="408"/>
        <end position="429"/>
    </location>
</feature>
<feature type="transmembrane region" description="Helical" evidence="10">
    <location>
        <begin position="438"/>
        <end position="456"/>
    </location>
</feature>
<evidence type="ECO:0000256" key="2">
    <source>
        <dbReference type="ARBA" id="ARBA00008335"/>
    </source>
</evidence>
<dbReference type="Gene3D" id="1.20.1250.20">
    <property type="entry name" value="MFS general substrate transporter like domains"/>
    <property type="match status" value="2"/>
</dbReference>
<feature type="transmembrane region" description="Helical" evidence="10">
    <location>
        <begin position="501"/>
        <end position="523"/>
    </location>
</feature>
<dbReference type="InterPro" id="IPR020846">
    <property type="entry name" value="MFS_dom"/>
</dbReference>
<feature type="region of interest" description="Disordered" evidence="9">
    <location>
        <begin position="20"/>
        <end position="69"/>
    </location>
</feature>
<feature type="transmembrane region" description="Helical" evidence="10">
    <location>
        <begin position="244"/>
        <end position="266"/>
    </location>
</feature>
<dbReference type="InParanoid" id="D8PS98"/>
<dbReference type="RefSeq" id="XP_003037479.1">
    <property type="nucleotide sequence ID" value="XM_003037433.1"/>
</dbReference>
<dbReference type="SUPFAM" id="SSF103473">
    <property type="entry name" value="MFS general substrate transporter"/>
    <property type="match status" value="2"/>
</dbReference>
<keyword evidence="6 10" id="KW-1133">Transmembrane helix</keyword>
<dbReference type="AlphaFoldDB" id="D8PS98"/>
<keyword evidence="13" id="KW-1185">Reference proteome</keyword>
<dbReference type="GO" id="GO:0006826">
    <property type="term" value="P:iron ion transport"/>
    <property type="evidence" value="ECO:0007669"/>
    <property type="project" value="UniProtKB-KW"/>
</dbReference>
<feature type="transmembrane region" description="Helical" evidence="10">
    <location>
        <begin position="293"/>
        <end position="321"/>
    </location>
</feature>
<comment type="subcellular location">
    <subcellularLocation>
        <location evidence="1">Membrane</location>
        <topology evidence="1">Multi-pass membrane protein</topology>
    </subcellularLocation>
</comment>
<evidence type="ECO:0000259" key="11">
    <source>
        <dbReference type="PROSITE" id="PS50850"/>
    </source>
</evidence>
<evidence type="ECO:0000256" key="5">
    <source>
        <dbReference type="ARBA" id="ARBA00022692"/>
    </source>
</evidence>
<evidence type="ECO:0000256" key="10">
    <source>
        <dbReference type="SAM" id="Phobius"/>
    </source>
</evidence>
<dbReference type="FunFam" id="1.20.1250.20:FF:000302">
    <property type="entry name" value="MFS siderochrome iron transporter MirB"/>
    <property type="match status" value="1"/>
</dbReference>